<dbReference type="GeneID" id="22475372"/>
<keyword evidence="2" id="KW-1185">Reference proteome</keyword>
<name>A0A076GCF5_9CAUD</name>
<protein>
    <submittedName>
        <fullName evidence="1">Uncharacterized protein</fullName>
    </submittedName>
</protein>
<proteinExistence type="predicted"/>
<dbReference type="Proteomes" id="UP000028961">
    <property type="component" value="Segment"/>
</dbReference>
<organism evidence="1 2">
    <name type="scientific">Escherichia phage Av-05</name>
    <dbReference type="NCBI Taxonomy" id="1527519"/>
    <lineage>
        <taxon>Viruses</taxon>
        <taxon>Duplodnaviria</taxon>
        <taxon>Heunggongvirae</taxon>
        <taxon>Uroviricota</taxon>
        <taxon>Caudoviricetes</taxon>
        <taxon>Vequintavirinae</taxon>
        <taxon>Avunavirus</taxon>
        <taxon>Avunavirus Av05</taxon>
    </lineage>
</organism>
<dbReference type="EMBL" id="KM190144">
    <property type="protein sequence ID" value="AII27574.1"/>
    <property type="molecule type" value="Genomic_DNA"/>
</dbReference>
<gene>
    <name evidence="1" type="ORF">Av05_0031</name>
</gene>
<reference evidence="1 2" key="1">
    <citation type="journal article" date="2015" name="Genome Announc.">
        <title>Genomic Analysis of Broad-Host-Range Enterobacteriophage Av-05.</title>
        <authorList>
            <person name="Amarillas L."/>
            <person name="Lopez-Cuevas O."/>
            <person name="Leon-Felix J."/>
            <person name="Castro-Del Campo N."/>
            <person name="Gerba C.P."/>
            <person name="Chaidez C."/>
        </authorList>
    </citation>
    <scope>NUCLEOTIDE SEQUENCE [LARGE SCALE GENOMIC DNA]</scope>
</reference>
<dbReference type="RefSeq" id="YP_009111105.1">
    <property type="nucleotide sequence ID" value="NC_025830.1"/>
</dbReference>
<evidence type="ECO:0000313" key="1">
    <source>
        <dbReference type="EMBL" id="AII27574.1"/>
    </source>
</evidence>
<accession>A0A076GCF5</accession>
<sequence length="109" mass="12201">MKEVNQMNTYFSTRSLARIAAKETGGKVLDNGKDAPIGKRWQVIPSNVGEAVQDTAKQRAEMESKPVVTLSIGKRSNVANQARKALYYAINYAKNNKTVPVYHKRSFKK</sequence>
<evidence type="ECO:0000313" key="2">
    <source>
        <dbReference type="Proteomes" id="UP000028961"/>
    </source>
</evidence>
<dbReference type="OrthoDB" id="17830at10239"/>
<dbReference type="KEGG" id="vg:22475372"/>